<accession>A0A934I9C2</accession>
<organism evidence="1 2">
    <name type="scientific">Sanguibacter suaedae</name>
    <dbReference type="NCBI Taxonomy" id="2795737"/>
    <lineage>
        <taxon>Bacteria</taxon>
        <taxon>Bacillati</taxon>
        <taxon>Actinomycetota</taxon>
        <taxon>Actinomycetes</taxon>
        <taxon>Micrococcales</taxon>
        <taxon>Sanguibacteraceae</taxon>
        <taxon>Sanguibacter</taxon>
    </lineage>
</organism>
<dbReference type="AlphaFoldDB" id="A0A934I9C2"/>
<evidence type="ECO:0000313" key="2">
    <source>
        <dbReference type="Proteomes" id="UP000602087"/>
    </source>
</evidence>
<dbReference type="EMBL" id="JAEINH010000001">
    <property type="protein sequence ID" value="MBI9113610.1"/>
    <property type="molecule type" value="Genomic_DNA"/>
</dbReference>
<proteinExistence type="predicted"/>
<evidence type="ECO:0000313" key="1">
    <source>
        <dbReference type="EMBL" id="MBI9113610.1"/>
    </source>
</evidence>
<name>A0A934I9C2_9MICO</name>
<dbReference type="RefSeq" id="WP_198732170.1">
    <property type="nucleotide sequence ID" value="NZ_JAEINH010000001.1"/>
</dbReference>
<comment type="caution">
    <text evidence="1">The sequence shown here is derived from an EMBL/GenBank/DDBJ whole genome shotgun (WGS) entry which is preliminary data.</text>
</comment>
<protein>
    <recommendedName>
        <fullName evidence="3">DUF4304 domain-containing protein</fullName>
    </recommendedName>
</protein>
<gene>
    <name evidence="1" type="ORF">JAV76_01120</name>
</gene>
<sequence>MSALEAYHDDVRVRVARAVRARGYVGHSEDWHVVGASGDHGMISTQRNRLSDDRLVFRVHLAVTPGPWWEYLGWSDLTPRTTHGLWRQTLTPTTDHVEHRGERWWLVHDRDSARRCGVDVLRGLTGGGFDQVGRLLHRPTLIRTVRRGDLGRRRAFRHVLLTELLLLHADEGDALGFARVVAELDKDLPPSGPVLAWAEERLQLRTRTRASPEA</sequence>
<keyword evidence="2" id="KW-1185">Reference proteome</keyword>
<reference evidence="1" key="1">
    <citation type="submission" date="2020-12" db="EMBL/GenBank/DDBJ databases">
        <title>Sanguibacter suaedae sp. nov., isolated from Suaeda aralocaspica.</title>
        <authorList>
            <person name="Ma Q."/>
        </authorList>
    </citation>
    <scope>NUCLEOTIDE SEQUENCE</scope>
    <source>
        <strain evidence="1">YZGR15</strain>
    </source>
</reference>
<evidence type="ECO:0008006" key="3">
    <source>
        <dbReference type="Google" id="ProtNLM"/>
    </source>
</evidence>
<dbReference type="Proteomes" id="UP000602087">
    <property type="component" value="Unassembled WGS sequence"/>
</dbReference>